<feature type="signal peptide" evidence="1">
    <location>
        <begin position="1"/>
        <end position="19"/>
    </location>
</feature>
<dbReference type="Proteomes" id="UP001378956">
    <property type="component" value="Unassembled WGS sequence"/>
</dbReference>
<dbReference type="EMBL" id="JBBEUB010000006">
    <property type="protein sequence ID" value="MEJ2904242.1"/>
    <property type="molecule type" value="Genomic_DNA"/>
</dbReference>
<gene>
    <name evidence="2" type="ORF">WAE58_17510</name>
</gene>
<protein>
    <submittedName>
        <fullName evidence="2">Uncharacterized protein</fullName>
    </submittedName>
</protein>
<evidence type="ECO:0000313" key="2">
    <source>
        <dbReference type="EMBL" id="MEJ2904242.1"/>
    </source>
</evidence>
<evidence type="ECO:0000256" key="1">
    <source>
        <dbReference type="SAM" id="SignalP"/>
    </source>
</evidence>
<keyword evidence="3" id="KW-1185">Reference proteome</keyword>
<organism evidence="2 3">
    <name type="scientific">Pedobacter panaciterrae</name>
    <dbReference type="NCBI Taxonomy" id="363849"/>
    <lineage>
        <taxon>Bacteria</taxon>
        <taxon>Pseudomonadati</taxon>
        <taxon>Bacteroidota</taxon>
        <taxon>Sphingobacteriia</taxon>
        <taxon>Sphingobacteriales</taxon>
        <taxon>Sphingobacteriaceae</taxon>
        <taxon>Pedobacter</taxon>
    </lineage>
</organism>
<name>A0ABU8NPR3_9SPHI</name>
<keyword evidence="1" id="KW-0732">Signal</keyword>
<proteinExistence type="predicted"/>
<accession>A0ABU8NPR3</accession>
<reference evidence="2 3" key="1">
    <citation type="submission" date="2024-03" db="EMBL/GenBank/DDBJ databases">
        <title>Sequence of Lycoming College Course Isolates.</title>
        <authorList>
            <person name="Plotts O."/>
            <person name="Newman J."/>
        </authorList>
    </citation>
    <scope>NUCLEOTIDE SEQUENCE [LARGE SCALE GENOMIC DNA]</scope>
    <source>
        <strain evidence="2 3">CJB-3</strain>
    </source>
</reference>
<feature type="chain" id="PRO_5045294156" evidence="1">
    <location>
        <begin position="20"/>
        <end position="82"/>
    </location>
</feature>
<dbReference type="RefSeq" id="WP_172661391.1">
    <property type="nucleotide sequence ID" value="NZ_CBFGNQ010000014.1"/>
</dbReference>
<evidence type="ECO:0000313" key="3">
    <source>
        <dbReference type="Proteomes" id="UP001378956"/>
    </source>
</evidence>
<comment type="caution">
    <text evidence="2">The sequence shown here is derived from an EMBL/GenBank/DDBJ whole genome shotgun (WGS) entry which is preliminary data.</text>
</comment>
<sequence>MKKILTLLSALLIVTGLKAQKIVVQKETVKPKADTLAKSSVGQQSNKAIGKKDAKIAPAIKYASTSKVAPASTKMGKLTPVN</sequence>